<comment type="caution">
    <text evidence="2">The sequence shown here is derived from an EMBL/GenBank/DDBJ whole genome shotgun (WGS) entry which is preliminary data.</text>
</comment>
<dbReference type="InterPro" id="IPR050834">
    <property type="entry name" value="Glycosyltransf_2"/>
</dbReference>
<proteinExistence type="predicted"/>
<reference evidence="2" key="1">
    <citation type="submission" date="2020-10" db="EMBL/GenBank/DDBJ databases">
        <authorList>
            <person name="Gilroy R."/>
        </authorList>
    </citation>
    <scope>NUCLEOTIDE SEQUENCE</scope>
    <source>
        <strain evidence="2">6276</strain>
    </source>
</reference>
<sequence length="288" mass="33508">MLISIVVTSYNYEKYLKDTINSVLAQTYQNWEMIVIDDASTDSSIEIIKEYQKKDKRIKLIQNETNLGLSKTLKKGLEATSGEWIAILESDDSISSDYLEKKAAVIKQYPDIGLIFNDVELAGDKKRIKEVEKKFRNSAKSLQSKSYPCDLFSDLVFFNKVLTFSTILVNKEKLFSCDFNTPTDKLLDWWLLLHFARKNSFYYIPEKLTRWRLHTDSYIHKRHRMYYYPVNFLALIDILKTEKDLRLIPYIIIIFFCGISKIKVAAAQKLKTALGIPLRSENSSSNPH</sequence>
<gene>
    <name evidence="2" type="ORF">IAC10_00990</name>
</gene>
<dbReference type="Proteomes" id="UP000823928">
    <property type="component" value="Unassembled WGS sequence"/>
</dbReference>
<evidence type="ECO:0000313" key="3">
    <source>
        <dbReference type="Proteomes" id="UP000823928"/>
    </source>
</evidence>
<dbReference type="PANTHER" id="PTHR43685:SF2">
    <property type="entry name" value="GLYCOSYLTRANSFERASE 2-LIKE DOMAIN-CONTAINING PROTEIN"/>
    <property type="match status" value="1"/>
</dbReference>
<dbReference type="PANTHER" id="PTHR43685">
    <property type="entry name" value="GLYCOSYLTRANSFERASE"/>
    <property type="match status" value="1"/>
</dbReference>
<dbReference type="CDD" id="cd00761">
    <property type="entry name" value="Glyco_tranf_GTA_type"/>
    <property type="match status" value="1"/>
</dbReference>
<organism evidence="2 3">
    <name type="scientific">Candidatus Scatousia excrementigallinarum</name>
    <dbReference type="NCBI Taxonomy" id="2840935"/>
    <lineage>
        <taxon>Bacteria</taxon>
        <taxon>Candidatus Scatousia</taxon>
    </lineage>
</organism>
<dbReference type="EMBL" id="DVIU01000021">
    <property type="protein sequence ID" value="HIS35194.1"/>
    <property type="molecule type" value="Genomic_DNA"/>
</dbReference>
<reference evidence="2" key="2">
    <citation type="journal article" date="2021" name="PeerJ">
        <title>Extensive microbial diversity within the chicken gut microbiome revealed by metagenomics and culture.</title>
        <authorList>
            <person name="Gilroy R."/>
            <person name="Ravi A."/>
            <person name="Getino M."/>
            <person name="Pursley I."/>
            <person name="Horton D.L."/>
            <person name="Alikhan N.F."/>
            <person name="Baker D."/>
            <person name="Gharbi K."/>
            <person name="Hall N."/>
            <person name="Watson M."/>
            <person name="Adriaenssens E.M."/>
            <person name="Foster-Nyarko E."/>
            <person name="Jarju S."/>
            <person name="Secka A."/>
            <person name="Antonio M."/>
            <person name="Oren A."/>
            <person name="Chaudhuri R.R."/>
            <person name="La Ragione R."/>
            <person name="Hildebrand F."/>
            <person name="Pallen M.J."/>
        </authorList>
    </citation>
    <scope>NUCLEOTIDE SEQUENCE</scope>
    <source>
        <strain evidence="2">6276</strain>
    </source>
</reference>
<dbReference type="InterPro" id="IPR001173">
    <property type="entry name" value="Glyco_trans_2-like"/>
</dbReference>
<dbReference type="AlphaFoldDB" id="A0A9D1JM69"/>
<evidence type="ECO:0000313" key="2">
    <source>
        <dbReference type="EMBL" id="HIS35194.1"/>
    </source>
</evidence>
<dbReference type="Gene3D" id="3.90.550.10">
    <property type="entry name" value="Spore Coat Polysaccharide Biosynthesis Protein SpsA, Chain A"/>
    <property type="match status" value="1"/>
</dbReference>
<accession>A0A9D1JM69</accession>
<protein>
    <submittedName>
        <fullName evidence="2">Glycosyltransferase family 2 protein</fullName>
    </submittedName>
</protein>
<feature type="domain" description="Glycosyltransferase 2-like" evidence="1">
    <location>
        <begin position="4"/>
        <end position="116"/>
    </location>
</feature>
<name>A0A9D1JM69_9BACT</name>
<dbReference type="InterPro" id="IPR029044">
    <property type="entry name" value="Nucleotide-diphossugar_trans"/>
</dbReference>
<dbReference type="SUPFAM" id="SSF53448">
    <property type="entry name" value="Nucleotide-diphospho-sugar transferases"/>
    <property type="match status" value="1"/>
</dbReference>
<dbReference type="Pfam" id="PF00535">
    <property type="entry name" value="Glycos_transf_2"/>
    <property type="match status" value="1"/>
</dbReference>
<evidence type="ECO:0000259" key="1">
    <source>
        <dbReference type="Pfam" id="PF00535"/>
    </source>
</evidence>